<protein>
    <submittedName>
        <fullName evidence="1">Uncharacterized protein</fullName>
    </submittedName>
</protein>
<dbReference type="EMBL" id="CAXAMN010000026">
    <property type="protein sequence ID" value="CAK8985939.1"/>
    <property type="molecule type" value="Genomic_DNA"/>
</dbReference>
<proteinExistence type="predicted"/>
<accession>A0ABP0H9R4</accession>
<sequence length="351" mass="38877">MGKVSAAMIKKKMERVHKRMPFVPEESPTIRQPRSMKDRQQLWLLAGLKHLKAPIVIATLVNLVFAVPGLSWEPLDHLETFAGQMEATKAEWSEGRNAIPLDVTYNPSTMDFTSPVGFANALYHAMRLKPGASATTAPVCSTFVFMSKGSTLRSKTNPLGRPDSEACKIGNLLAARAIVLCLVCAAKGVFWCLEQPGTSCMEYHPVFQALVRIVRVHRLRMKMGDFGAPSPKSTLLYSSHQCIDDILWHTTGPAQRGSPVQMVKHYVDSKGKPRVCGGRDLKQSQAYPAGFASALSRVRTAHLKKNHRTAVKFLRAARKTPNSFDMRPRVNSLWSKHADLDSAIKFLSLGK</sequence>
<comment type="caution">
    <text evidence="1">The sequence shown here is derived from an EMBL/GenBank/DDBJ whole genome shotgun (WGS) entry which is preliminary data.</text>
</comment>
<dbReference type="Proteomes" id="UP001642484">
    <property type="component" value="Unassembled WGS sequence"/>
</dbReference>
<gene>
    <name evidence="1" type="ORF">CCMP2556_LOCUS331</name>
</gene>
<name>A0ABP0H9R4_9DINO</name>
<evidence type="ECO:0000313" key="2">
    <source>
        <dbReference type="Proteomes" id="UP001642484"/>
    </source>
</evidence>
<organism evidence="1 2">
    <name type="scientific">Durusdinium trenchii</name>
    <dbReference type="NCBI Taxonomy" id="1381693"/>
    <lineage>
        <taxon>Eukaryota</taxon>
        <taxon>Sar</taxon>
        <taxon>Alveolata</taxon>
        <taxon>Dinophyceae</taxon>
        <taxon>Suessiales</taxon>
        <taxon>Symbiodiniaceae</taxon>
        <taxon>Durusdinium</taxon>
    </lineage>
</organism>
<keyword evidence="2" id="KW-1185">Reference proteome</keyword>
<reference evidence="1 2" key="1">
    <citation type="submission" date="2024-02" db="EMBL/GenBank/DDBJ databases">
        <authorList>
            <person name="Chen Y."/>
            <person name="Shah S."/>
            <person name="Dougan E. K."/>
            <person name="Thang M."/>
            <person name="Chan C."/>
        </authorList>
    </citation>
    <scope>NUCLEOTIDE SEQUENCE [LARGE SCALE GENOMIC DNA]</scope>
</reference>
<evidence type="ECO:0000313" key="1">
    <source>
        <dbReference type="EMBL" id="CAK8985939.1"/>
    </source>
</evidence>